<proteinExistence type="predicted"/>
<protein>
    <submittedName>
        <fullName evidence="1">Uncharacterized protein</fullName>
    </submittedName>
</protein>
<accession>A0A8T0ILS5</accession>
<evidence type="ECO:0000313" key="1">
    <source>
        <dbReference type="EMBL" id="KAG0584724.1"/>
    </source>
</evidence>
<keyword evidence="2" id="KW-1185">Reference proteome</keyword>
<comment type="caution">
    <text evidence="1">The sequence shown here is derived from an EMBL/GenBank/DDBJ whole genome shotgun (WGS) entry which is preliminary data.</text>
</comment>
<reference evidence="1" key="1">
    <citation type="submission" date="2020-06" db="EMBL/GenBank/DDBJ databases">
        <title>WGS assembly of Ceratodon purpureus strain R40.</title>
        <authorList>
            <person name="Carey S.B."/>
            <person name="Jenkins J."/>
            <person name="Shu S."/>
            <person name="Lovell J.T."/>
            <person name="Sreedasyam A."/>
            <person name="Maumus F."/>
            <person name="Tiley G.P."/>
            <person name="Fernandez-Pozo N."/>
            <person name="Barry K."/>
            <person name="Chen C."/>
            <person name="Wang M."/>
            <person name="Lipzen A."/>
            <person name="Daum C."/>
            <person name="Saski C.A."/>
            <person name="Payton A.C."/>
            <person name="Mcbreen J.C."/>
            <person name="Conrad R.E."/>
            <person name="Kollar L.M."/>
            <person name="Olsson S."/>
            <person name="Huttunen S."/>
            <person name="Landis J.B."/>
            <person name="Wickett N.J."/>
            <person name="Johnson M.G."/>
            <person name="Rensing S.A."/>
            <person name="Grimwood J."/>
            <person name="Schmutz J."/>
            <person name="Mcdaniel S.F."/>
        </authorList>
    </citation>
    <scope>NUCLEOTIDE SEQUENCE</scope>
    <source>
        <strain evidence="1">R40</strain>
    </source>
</reference>
<dbReference type="EMBL" id="CM026423">
    <property type="protein sequence ID" value="KAG0584724.1"/>
    <property type="molecule type" value="Genomic_DNA"/>
</dbReference>
<sequence length="195" mass="23670">MEVEYLIDVDKELRNYVRPGGPYKLTRYAVVDKDVHVCADYADWYYDPELRYVKDYDIKGYRKRRIQRWLSEVLPIHEDERFDRYLVRCHAEALKELTLMNQEYIEYQNTFHHIVDKWVSVLHLGMLFKRKNMGKSCDVNESALIIKLLREQCEMLYHKTKIIFFEESTEKRDRNVVPKQHWILHPRNLCGDSPI</sequence>
<dbReference type="Proteomes" id="UP000822688">
    <property type="component" value="Chromosome 3"/>
</dbReference>
<dbReference type="AlphaFoldDB" id="A0A8T0ILS5"/>
<evidence type="ECO:0000313" key="2">
    <source>
        <dbReference type="Proteomes" id="UP000822688"/>
    </source>
</evidence>
<organism evidence="1 2">
    <name type="scientific">Ceratodon purpureus</name>
    <name type="common">Fire moss</name>
    <name type="synonym">Dicranum purpureum</name>
    <dbReference type="NCBI Taxonomy" id="3225"/>
    <lineage>
        <taxon>Eukaryota</taxon>
        <taxon>Viridiplantae</taxon>
        <taxon>Streptophyta</taxon>
        <taxon>Embryophyta</taxon>
        <taxon>Bryophyta</taxon>
        <taxon>Bryophytina</taxon>
        <taxon>Bryopsida</taxon>
        <taxon>Dicranidae</taxon>
        <taxon>Pseudoditrichales</taxon>
        <taxon>Ditrichaceae</taxon>
        <taxon>Ceratodon</taxon>
    </lineage>
</organism>
<gene>
    <name evidence="1" type="ORF">KC19_3G230400</name>
</gene>
<name>A0A8T0ILS5_CERPU</name>